<name>A0ABV4H237_9ACTN</name>
<dbReference type="Proteomes" id="UP001565927">
    <property type="component" value="Unassembled WGS sequence"/>
</dbReference>
<comment type="caution">
    <text evidence="3">The sequence shown here is derived from an EMBL/GenBank/DDBJ whole genome shotgun (WGS) entry which is preliminary data.</text>
</comment>
<keyword evidence="4" id="KW-1185">Reference proteome</keyword>
<dbReference type="EMBL" id="JBGFTU010000013">
    <property type="protein sequence ID" value="MEZ0165628.1"/>
    <property type="molecule type" value="Genomic_DNA"/>
</dbReference>
<protein>
    <submittedName>
        <fullName evidence="3">LGFP repeat-containing protein</fullName>
    </submittedName>
</protein>
<dbReference type="InterPro" id="IPR013207">
    <property type="entry name" value="LGFP"/>
</dbReference>
<dbReference type="Pfam" id="PF08310">
    <property type="entry name" value="LGFP"/>
    <property type="match status" value="4"/>
</dbReference>
<organism evidence="3 4">
    <name type="scientific">Kineococcus halophytocola</name>
    <dbReference type="NCBI Taxonomy" id="3234027"/>
    <lineage>
        <taxon>Bacteria</taxon>
        <taxon>Bacillati</taxon>
        <taxon>Actinomycetota</taxon>
        <taxon>Actinomycetes</taxon>
        <taxon>Kineosporiales</taxon>
        <taxon>Kineosporiaceae</taxon>
        <taxon>Kineococcus</taxon>
    </lineage>
</organism>
<feature type="signal peptide" evidence="1">
    <location>
        <begin position="1"/>
        <end position="40"/>
    </location>
</feature>
<feature type="chain" id="PRO_5047537585" evidence="1">
    <location>
        <begin position="41"/>
        <end position="417"/>
    </location>
</feature>
<dbReference type="RefSeq" id="WP_370441852.1">
    <property type="nucleotide sequence ID" value="NZ_JBGFTU010000013.1"/>
</dbReference>
<reference evidence="3 4" key="1">
    <citation type="submission" date="2024-07" db="EMBL/GenBank/DDBJ databases">
        <authorList>
            <person name="Thanompreechachai J."/>
            <person name="Duangmal K."/>
        </authorList>
    </citation>
    <scope>NUCLEOTIDE SEQUENCE [LARGE SCALE GENOMIC DNA]</scope>
    <source>
        <strain evidence="3 4">LSe6-4</strain>
    </source>
</reference>
<keyword evidence="1" id="KW-0732">Signal</keyword>
<evidence type="ECO:0000313" key="3">
    <source>
        <dbReference type="EMBL" id="MEZ0165628.1"/>
    </source>
</evidence>
<evidence type="ECO:0000256" key="1">
    <source>
        <dbReference type="SAM" id="SignalP"/>
    </source>
</evidence>
<evidence type="ECO:0000313" key="4">
    <source>
        <dbReference type="Proteomes" id="UP001565927"/>
    </source>
</evidence>
<dbReference type="Pfam" id="PF26571">
    <property type="entry name" value="VldE"/>
    <property type="match status" value="1"/>
</dbReference>
<dbReference type="InterPro" id="IPR058593">
    <property type="entry name" value="ARB_07466-like_C"/>
</dbReference>
<sequence>MRRRRPRRTGLRRGLRRGLRTGFTALLVGGLLATAVPAQAAPRAPGGLPADVDAFPRYQAPITCAPPQPGTLALAQLIRDAYGRQTLGLARACPANGVPVSEHSDGRAVDWMLQAGDPAQAALAEEFLTWLLATDERGNVAAHARRLGVMYVIWNQQVWKTYQAGAGWQPYTGPDPHTDHVHLSLTFSGAARETSWWTGTTDPLRGHWIALGGERSVLGADVGGRRTTAAGGVARKDYRHGTVYSSPTTPVREVHGGIRARFEKIGGVGTLGVPLTDELRTPRRTGAYNHFQFGSIYSSPATGSFEVRGAIRDRWAQLGWENGLGFPVTGDTRTPVKTGYYTHFEGGSVYWSPTTGAHAVRGALRDAWARQGWENGRLGFPTGDEQPVPGGLRLEFQGGSITWDAARRTTSTSHTGN</sequence>
<gene>
    <name evidence="3" type="ORF">AB2L27_12775</name>
</gene>
<feature type="domain" description="ARB-07466-like C-terminal" evidence="2">
    <location>
        <begin position="68"/>
        <end position="181"/>
    </location>
</feature>
<accession>A0ABV4H237</accession>
<proteinExistence type="predicted"/>
<evidence type="ECO:0000259" key="2">
    <source>
        <dbReference type="Pfam" id="PF26571"/>
    </source>
</evidence>